<organism evidence="1 2">
    <name type="scientific">Lasiodiplodia mahajangana</name>
    <dbReference type="NCBI Taxonomy" id="1108764"/>
    <lineage>
        <taxon>Eukaryota</taxon>
        <taxon>Fungi</taxon>
        <taxon>Dikarya</taxon>
        <taxon>Ascomycota</taxon>
        <taxon>Pezizomycotina</taxon>
        <taxon>Dothideomycetes</taxon>
        <taxon>Dothideomycetes incertae sedis</taxon>
        <taxon>Botryosphaeriales</taxon>
        <taxon>Botryosphaeriaceae</taxon>
        <taxon>Lasiodiplodia</taxon>
    </lineage>
</organism>
<evidence type="ECO:0000313" key="2">
    <source>
        <dbReference type="Proteomes" id="UP001153332"/>
    </source>
</evidence>
<dbReference type="Proteomes" id="UP001153332">
    <property type="component" value="Unassembled WGS sequence"/>
</dbReference>
<sequence length="354" mass="39899">MTYMRSPLKKDEDDKILDWLSPTDYGLQQTDLSRRHQSGTGQWLLESTDYQAWIKEPNKTLFCPGIPGSGKTFLTSIVIRNLQEKFRGETGVEITYVYCSSQRQDSQNAEGLLCSLLRRLAYKNSPLPSSIRKLHSRHIQKGTTPSLDEIFRALRSTLALSSRAFIIIDALDECQVPDACCMKLLSAIFHLQSKAGMNIFATSRPVPEIMTRFQGSLSITIRATESDICQYLYGHMNELPVCYMGNSAELQVEIVRVISNAANGRFLLAQVCFESLRDKYTINDVEEVLGNLSASSGAYDNTYRKAVEQIKRQGPDQEEFAKRVLSRITFAGGQLTNLEIQNELVLKTSELELD</sequence>
<reference evidence="1" key="1">
    <citation type="submission" date="2022-12" db="EMBL/GenBank/DDBJ databases">
        <title>Genome Sequence of Lasiodiplodia mahajangana.</title>
        <authorList>
            <person name="Buettner E."/>
        </authorList>
    </citation>
    <scope>NUCLEOTIDE SEQUENCE</scope>
    <source>
        <strain evidence="1">VT137</strain>
    </source>
</reference>
<gene>
    <name evidence="1" type="ORF">O1611_g4075</name>
</gene>
<comment type="caution">
    <text evidence="1">The sequence shown here is derived from an EMBL/GenBank/DDBJ whole genome shotgun (WGS) entry which is preliminary data.</text>
</comment>
<dbReference type="EMBL" id="JAPUUL010000726">
    <property type="protein sequence ID" value="KAJ8129558.1"/>
    <property type="molecule type" value="Genomic_DNA"/>
</dbReference>
<protein>
    <submittedName>
        <fullName evidence="1">Uncharacterized protein</fullName>
    </submittedName>
</protein>
<proteinExistence type="predicted"/>
<keyword evidence="2" id="KW-1185">Reference proteome</keyword>
<accession>A0ACC2JPX8</accession>
<evidence type="ECO:0000313" key="1">
    <source>
        <dbReference type="EMBL" id="KAJ8129558.1"/>
    </source>
</evidence>
<name>A0ACC2JPX8_9PEZI</name>